<dbReference type="Gene3D" id="1.10.10.10">
    <property type="entry name" value="Winged helix-like DNA-binding domain superfamily/Winged helix DNA-binding domain"/>
    <property type="match status" value="1"/>
</dbReference>
<dbReference type="AlphaFoldDB" id="A0A1G5IJN4"/>
<dbReference type="PROSITE" id="PS51000">
    <property type="entry name" value="HTH_DEOR_2"/>
    <property type="match status" value="1"/>
</dbReference>
<keyword evidence="2" id="KW-0804">Transcription</keyword>
<dbReference type="PANTHER" id="PTHR34580">
    <property type="match status" value="1"/>
</dbReference>
<dbReference type="GO" id="GO:0003700">
    <property type="term" value="F:DNA-binding transcription factor activity"/>
    <property type="evidence" value="ECO:0007669"/>
    <property type="project" value="InterPro"/>
</dbReference>
<protein>
    <submittedName>
        <fullName evidence="4">Predicted DNA-binding transcriptional regulator YafY, contains an HTH and WYL domains</fullName>
    </submittedName>
</protein>
<dbReference type="InterPro" id="IPR026881">
    <property type="entry name" value="WYL_dom"/>
</dbReference>
<dbReference type="InterPro" id="IPR057727">
    <property type="entry name" value="WCX_dom"/>
</dbReference>
<keyword evidence="4" id="KW-0238">DNA-binding</keyword>
<feature type="domain" description="HTH deoR-type" evidence="3">
    <location>
        <begin position="2"/>
        <end position="60"/>
    </location>
</feature>
<dbReference type="Pfam" id="PF08279">
    <property type="entry name" value="HTH_11"/>
    <property type="match status" value="1"/>
</dbReference>
<dbReference type="Pfam" id="PF25583">
    <property type="entry name" value="WCX"/>
    <property type="match status" value="1"/>
</dbReference>
<accession>A0A1G5IJN4</accession>
<dbReference type="InterPro" id="IPR013196">
    <property type="entry name" value="HTH_11"/>
</dbReference>
<dbReference type="RefSeq" id="WP_091543676.1">
    <property type="nucleotide sequence ID" value="NZ_FMUS01000015.1"/>
</dbReference>
<dbReference type="PROSITE" id="PS52050">
    <property type="entry name" value="WYL"/>
    <property type="match status" value="1"/>
</dbReference>
<dbReference type="InterPro" id="IPR001034">
    <property type="entry name" value="DeoR_HTH"/>
</dbReference>
<gene>
    <name evidence="4" type="ORF">SAMN03080606_02413</name>
</gene>
<dbReference type="InterPro" id="IPR036388">
    <property type="entry name" value="WH-like_DNA-bd_sf"/>
</dbReference>
<dbReference type="InterPro" id="IPR036390">
    <property type="entry name" value="WH_DNA-bd_sf"/>
</dbReference>
<dbReference type="Proteomes" id="UP000198636">
    <property type="component" value="Unassembled WGS sequence"/>
</dbReference>
<keyword evidence="5" id="KW-1185">Reference proteome</keyword>
<evidence type="ECO:0000313" key="5">
    <source>
        <dbReference type="Proteomes" id="UP000198636"/>
    </source>
</evidence>
<evidence type="ECO:0000313" key="4">
    <source>
        <dbReference type="EMBL" id="SCY76164.1"/>
    </source>
</evidence>
<dbReference type="PANTHER" id="PTHR34580:SF1">
    <property type="entry name" value="PROTEIN PAFC"/>
    <property type="match status" value="1"/>
</dbReference>
<dbReference type="InterPro" id="IPR051534">
    <property type="entry name" value="CBASS_pafABC_assoc_protein"/>
</dbReference>
<dbReference type="InterPro" id="IPR028349">
    <property type="entry name" value="PafC-like"/>
</dbReference>
<dbReference type="EMBL" id="FMUS01000015">
    <property type="protein sequence ID" value="SCY76164.1"/>
    <property type="molecule type" value="Genomic_DNA"/>
</dbReference>
<name>A0A1G5IJN4_9FIRM</name>
<organism evidence="4 5">
    <name type="scientific">Alkaliphilus peptidifermentans DSM 18978</name>
    <dbReference type="NCBI Taxonomy" id="1120976"/>
    <lineage>
        <taxon>Bacteria</taxon>
        <taxon>Bacillati</taxon>
        <taxon>Bacillota</taxon>
        <taxon>Clostridia</taxon>
        <taxon>Peptostreptococcales</taxon>
        <taxon>Natronincolaceae</taxon>
        <taxon>Alkaliphilus</taxon>
    </lineage>
</organism>
<dbReference type="SUPFAM" id="SSF46785">
    <property type="entry name" value="Winged helix' DNA-binding domain"/>
    <property type="match status" value="1"/>
</dbReference>
<dbReference type="STRING" id="1120976.SAMN03080606_02413"/>
<evidence type="ECO:0000259" key="3">
    <source>
        <dbReference type="PROSITE" id="PS51000"/>
    </source>
</evidence>
<reference evidence="4 5" key="1">
    <citation type="submission" date="2016-10" db="EMBL/GenBank/DDBJ databases">
        <authorList>
            <person name="de Groot N.N."/>
        </authorList>
    </citation>
    <scope>NUCLEOTIDE SEQUENCE [LARGE SCALE GENOMIC DNA]</scope>
    <source>
        <strain evidence="4 5">DSM 18978</strain>
    </source>
</reference>
<dbReference type="PIRSF" id="PIRSF016838">
    <property type="entry name" value="PafC"/>
    <property type="match status" value="1"/>
</dbReference>
<dbReference type="OrthoDB" id="9815009at2"/>
<evidence type="ECO:0000256" key="1">
    <source>
        <dbReference type="ARBA" id="ARBA00023015"/>
    </source>
</evidence>
<proteinExistence type="predicted"/>
<keyword evidence="1" id="KW-0805">Transcription regulation</keyword>
<dbReference type="Pfam" id="PF13280">
    <property type="entry name" value="WYL"/>
    <property type="match status" value="1"/>
</dbReference>
<dbReference type="GO" id="GO:0003677">
    <property type="term" value="F:DNA binding"/>
    <property type="evidence" value="ECO:0007669"/>
    <property type="project" value="UniProtKB-KW"/>
</dbReference>
<evidence type="ECO:0000256" key="2">
    <source>
        <dbReference type="ARBA" id="ARBA00023163"/>
    </source>
</evidence>
<sequence length="300" mass="35055">MQINRLFEIIYILLERKLVTARELSERFEVSQRTIYRDIDYLCAAGIPIYTSKGKGGGISLLDNFVLNKSILSEKEQVDILSSLQGLNALNVPDIEPVIKKLATIFNKNNTSWIDVDFSYWGSNTVEKEKFNMLKTAILNGNIVTFDYFSSYGEKTERTVEPMKILFKGHGWYIWGFCKIKGDFRFFKITRMKNLVNTKQTFQRDILKVDWNNFCDHDNKLVMLVLKIESQMSYRIYDEFHQECIEKNDDGSFTVSVAFPESQWMYGYILSYGPSVEVLEPKYIRENIKGMLEEGLKKYL</sequence>